<reference evidence="2 3" key="1">
    <citation type="submission" date="2020-02" db="EMBL/GenBank/DDBJ databases">
        <title>Draft genome sequence of Haematococcus lacustris strain NIES-144.</title>
        <authorList>
            <person name="Morimoto D."/>
            <person name="Nakagawa S."/>
            <person name="Yoshida T."/>
            <person name="Sawayama S."/>
        </authorList>
    </citation>
    <scope>NUCLEOTIDE SEQUENCE [LARGE SCALE GENOMIC DNA]</scope>
    <source>
        <strain evidence="2 3">NIES-144</strain>
    </source>
</reference>
<dbReference type="Proteomes" id="UP000485058">
    <property type="component" value="Unassembled WGS sequence"/>
</dbReference>
<dbReference type="AlphaFoldDB" id="A0A6A0AKQ7"/>
<evidence type="ECO:0000313" key="2">
    <source>
        <dbReference type="EMBL" id="GFH32891.1"/>
    </source>
</evidence>
<feature type="region of interest" description="Disordered" evidence="1">
    <location>
        <begin position="76"/>
        <end position="95"/>
    </location>
</feature>
<feature type="non-terminal residue" evidence="2">
    <location>
        <position position="1"/>
    </location>
</feature>
<dbReference type="EMBL" id="BLLF01007307">
    <property type="protein sequence ID" value="GFH32891.1"/>
    <property type="molecule type" value="Genomic_DNA"/>
</dbReference>
<evidence type="ECO:0000256" key="1">
    <source>
        <dbReference type="SAM" id="MobiDB-lite"/>
    </source>
</evidence>
<organism evidence="2 3">
    <name type="scientific">Haematococcus lacustris</name>
    <name type="common">Green alga</name>
    <name type="synonym">Haematococcus pluvialis</name>
    <dbReference type="NCBI Taxonomy" id="44745"/>
    <lineage>
        <taxon>Eukaryota</taxon>
        <taxon>Viridiplantae</taxon>
        <taxon>Chlorophyta</taxon>
        <taxon>core chlorophytes</taxon>
        <taxon>Chlorophyceae</taxon>
        <taxon>CS clade</taxon>
        <taxon>Chlamydomonadales</taxon>
        <taxon>Haematococcaceae</taxon>
        <taxon>Haematococcus</taxon>
    </lineage>
</organism>
<feature type="non-terminal residue" evidence="2">
    <location>
        <position position="403"/>
    </location>
</feature>
<proteinExistence type="predicted"/>
<sequence length="403" mass="43379">RYAAKPRWANVTFQCVTLVVHRGLVLLIYCTMSQHSFLGPTPAEDYDEEEADVVDGDCDDMPLTLGVFNLMPDVNAPVPGDPSRPAGDPSNGRLPFERVRPPILPSFRKAVDRFPLKAGPDIRGAALPSDNEQAGPSAPRGSFLLASNDVSRYQMMAMDPYGYMCSHCPFLCVKLLLEKLPTPCAVDALFLKANDQYQKKNLWYIAQPLGIRTLSERVKAVTGYSSHCLKRTGATALAEDETCSDEFRLAMGGWKSRDAMAAYAHHGVAKRAKASALMSSQVCVPLPAPAVPVVVPPPTPTVSSAEAAVPPSTPSAVHPPNPCHTPSLGVCVGEGVAPGSCSTPPPPNPLMHGFAKWPSSGVAMAEQMAMMSHQMAAFQVQMQLTSLQMQVQVMQQSMLPKKE</sequence>
<keyword evidence="3" id="KW-1185">Reference proteome</keyword>
<name>A0A6A0AKQ7_HAELA</name>
<accession>A0A6A0AKQ7</accession>
<gene>
    <name evidence="2" type="ORF">HaLaN_32182</name>
</gene>
<evidence type="ECO:0000313" key="3">
    <source>
        <dbReference type="Proteomes" id="UP000485058"/>
    </source>
</evidence>
<protein>
    <submittedName>
        <fullName evidence="2">Uncharacterized protein</fullName>
    </submittedName>
</protein>
<comment type="caution">
    <text evidence="2">The sequence shown here is derived from an EMBL/GenBank/DDBJ whole genome shotgun (WGS) entry which is preliminary data.</text>
</comment>